<gene>
    <name evidence="2" type="ORF">BJY22_003884</name>
</gene>
<protein>
    <submittedName>
        <fullName evidence="2">Uncharacterized protein (TIGR03083 family)</fullName>
    </submittedName>
</protein>
<keyword evidence="3" id="KW-1185">Reference proteome</keyword>
<feature type="compositionally biased region" description="Pro residues" evidence="1">
    <location>
        <begin position="193"/>
        <end position="210"/>
    </location>
</feature>
<comment type="caution">
    <text evidence="2">The sequence shown here is derived from an EMBL/GenBank/DDBJ whole genome shotgun (WGS) entry which is preliminary data.</text>
</comment>
<dbReference type="InterPro" id="IPR034660">
    <property type="entry name" value="DinB/YfiT-like"/>
</dbReference>
<name>A0A7X5VBM9_9ACTN</name>
<dbReference type="SUPFAM" id="SSF109854">
    <property type="entry name" value="DinB/YfiT-like putative metalloenzymes"/>
    <property type="match status" value="1"/>
</dbReference>
<reference evidence="2 3" key="1">
    <citation type="submission" date="2020-03" db="EMBL/GenBank/DDBJ databases">
        <title>Sequencing the genomes of 1000 actinobacteria strains.</title>
        <authorList>
            <person name="Klenk H.-P."/>
        </authorList>
    </citation>
    <scope>NUCLEOTIDE SEQUENCE [LARGE SCALE GENOMIC DNA]</scope>
    <source>
        <strain evidence="2 3">DSM 45490</strain>
    </source>
</reference>
<dbReference type="Proteomes" id="UP000555407">
    <property type="component" value="Unassembled WGS sequence"/>
</dbReference>
<dbReference type="RefSeq" id="WP_167208735.1">
    <property type="nucleotide sequence ID" value="NZ_JAASRO010000001.1"/>
</dbReference>
<accession>A0A7X5VBM9</accession>
<sequence length="210" mass="22661">MVTAGDVESATECVVQALLPAADADWGVRAGTIEWSCRTTAEHIGQAQLHWASQLAVGARTQYVRWSARAQELAPPAGVLDFVEAAGRILALVVRSSPAETRAFHPWGIGDPEGFAGMACVELLVHGQDLADGLGCSLEPPADLCNRVLARLFPHEPRRDDDPWLELRRLTGRAAGAPEAWKWRPTPLDEPWNPAPEPEPMPFVPLPAGG</sequence>
<feature type="region of interest" description="Disordered" evidence="1">
    <location>
        <begin position="176"/>
        <end position="210"/>
    </location>
</feature>
<dbReference type="EMBL" id="JAASRO010000001">
    <property type="protein sequence ID" value="NIK58167.1"/>
    <property type="molecule type" value="Genomic_DNA"/>
</dbReference>
<evidence type="ECO:0000256" key="1">
    <source>
        <dbReference type="SAM" id="MobiDB-lite"/>
    </source>
</evidence>
<evidence type="ECO:0000313" key="3">
    <source>
        <dbReference type="Proteomes" id="UP000555407"/>
    </source>
</evidence>
<proteinExistence type="predicted"/>
<dbReference type="AlphaFoldDB" id="A0A7X5VBM9"/>
<organism evidence="2 3">
    <name type="scientific">Kribbella shirazensis</name>
    <dbReference type="NCBI Taxonomy" id="1105143"/>
    <lineage>
        <taxon>Bacteria</taxon>
        <taxon>Bacillati</taxon>
        <taxon>Actinomycetota</taxon>
        <taxon>Actinomycetes</taxon>
        <taxon>Propionibacteriales</taxon>
        <taxon>Kribbellaceae</taxon>
        <taxon>Kribbella</taxon>
    </lineage>
</organism>
<evidence type="ECO:0000313" key="2">
    <source>
        <dbReference type="EMBL" id="NIK58167.1"/>
    </source>
</evidence>